<proteinExistence type="predicted"/>
<evidence type="ECO:0008006" key="3">
    <source>
        <dbReference type="Google" id="ProtNLM"/>
    </source>
</evidence>
<evidence type="ECO:0000313" key="1">
    <source>
        <dbReference type="EMBL" id="AQG80776.1"/>
    </source>
</evidence>
<dbReference type="Proteomes" id="UP000187941">
    <property type="component" value="Chromosome"/>
</dbReference>
<gene>
    <name evidence="1" type="ORF">AWR27_16485</name>
</gene>
<accession>A0A1P9WZG7</accession>
<keyword evidence="2" id="KW-1185">Reference proteome</keyword>
<evidence type="ECO:0000313" key="2">
    <source>
        <dbReference type="Proteomes" id="UP000187941"/>
    </source>
</evidence>
<organism evidence="1 2">
    <name type="scientific">Spirosoma montaniterrae</name>
    <dbReference type="NCBI Taxonomy" id="1178516"/>
    <lineage>
        <taxon>Bacteria</taxon>
        <taxon>Pseudomonadati</taxon>
        <taxon>Bacteroidota</taxon>
        <taxon>Cytophagia</taxon>
        <taxon>Cytophagales</taxon>
        <taxon>Cytophagaceae</taxon>
        <taxon>Spirosoma</taxon>
    </lineage>
</organism>
<protein>
    <recommendedName>
        <fullName evidence="3">Gliding motility-associated C-terminal domain-containing protein</fullName>
    </recommendedName>
</protein>
<name>A0A1P9WZG7_9BACT</name>
<dbReference type="InterPro" id="IPR026341">
    <property type="entry name" value="T9SS_type_B"/>
</dbReference>
<dbReference type="AlphaFoldDB" id="A0A1P9WZG7"/>
<dbReference type="RefSeq" id="WP_077132209.1">
    <property type="nucleotide sequence ID" value="NZ_CP014263.1"/>
</dbReference>
<dbReference type="EMBL" id="CP014263">
    <property type="protein sequence ID" value="AQG80776.1"/>
    <property type="molecule type" value="Genomic_DNA"/>
</dbReference>
<dbReference type="KEGG" id="smon:AWR27_16485"/>
<dbReference type="Pfam" id="PF13585">
    <property type="entry name" value="CHU_C"/>
    <property type="match status" value="1"/>
</dbReference>
<reference evidence="1 2" key="1">
    <citation type="submission" date="2016-01" db="EMBL/GenBank/DDBJ databases">
        <authorList>
            <person name="Oliw E.H."/>
        </authorList>
    </citation>
    <scope>NUCLEOTIDE SEQUENCE [LARGE SCALE GENOMIC DNA]</scope>
    <source>
        <strain evidence="1 2">DY10</strain>
    </source>
</reference>
<sequence>MDSFTGRAQTCTNQTGNLLLNETFGQGNNRPSLVGKMTYAYTDDPCPVDGKYTVTNRVDGNCFLTAWHSIGQDHTGNANGNLLIINASAEPGVFYQQSADGLCGGASYEFSVWGINLLEPGSCTTTLPPYLAVSVESASGRVLEQVDLGIIPETTQPTWTRYAAVFTVPDTDERVIIKLINKQGEAGCGNDMALDDLQLRQCTSCTPLSVFAPDAFTPNNDGLNDEFVVRLRGVYSYNLNIYDRWGSVVFSSNTLSDRWNGTYNGALCLPGAYSWVVSYQFAGSSEVSEQYVQKGRVLLLR</sequence>
<dbReference type="Gene3D" id="2.60.120.260">
    <property type="entry name" value="Galactose-binding domain-like"/>
    <property type="match status" value="1"/>
</dbReference>
<dbReference type="NCBIfam" id="TIGR04131">
    <property type="entry name" value="Bac_Flav_CTERM"/>
    <property type="match status" value="1"/>
</dbReference>
<dbReference type="STRING" id="1178516.AWR27_16485"/>